<proteinExistence type="predicted"/>
<organism evidence="1 2">
    <name type="scientific">Fusarium venenatum</name>
    <dbReference type="NCBI Taxonomy" id="56646"/>
    <lineage>
        <taxon>Eukaryota</taxon>
        <taxon>Fungi</taxon>
        <taxon>Dikarya</taxon>
        <taxon>Ascomycota</taxon>
        <taxon>Pezizomycotina</taxon>
        <taxon>Sordariomycetes</taxon>
        <taxon>Hypocreomycetidae</taxon>
        <taxon>Hypocreales</taxon>
        <taxon>Nectriaceae</taxon>
        <taxon>Fusarium</taxon>
    </lineage>
</organism>
<keyword evidence="2" id="KW-1185">Reference proteome</keyword>
<dbReference type="AlphaFoldDB" id="A0A2L2T7D1"/>
<dbReference type="Proteomes" id="UP000245910">
    <property type="component" value="Chromosome IIII"/>
</dbReference>
<evidence type="ECO:0000313" key="2">
    <source>
        <dbReference type="Proteomes" id="UP000245910"/>
    </source>
</evidence>
<evidence type="ECO:0000313" key="1">
    <source>
        <dbReference type="EMBL" id="CEI39918.1"/>
    </source>
</evidence>
<accession>A0A2L2T7D1</accession>
<reference evidence="2" key="1">
    <citation type="submission" date="2014-10" db="EMBL/GenBank/DDBJ databases">
        <authorList>
            <person name="King R."/>
        </authorList>
    </citation>
    <scope>NUCLEOTIDE SEQUENCE [LARGE SCALE GENOMIC DNA]</scope>
    <source>
        <strain evidence="2">A3/5</strain>
    </source>
</reference>
<dbReference type="EMBL" id="LN649232">
    <property type="protein sequence ID" value="CEI39918.1"/>
    <property type="molecule type" value="Genomic_DNA"/>
</dbReference>
<sequence>MVVGNRPFPYLDSRQGITPQTSSFAEANSPIWTSDTSTSLFDPLRMSFLFGQCCIPDVIFPVPYSDLELQCCCNEM</sequence>
<protein>
    <submittedName>
        <fullName evidence="1">Uncharacterized protein</fullName>
    </submittedName>
</protein>
<name>A0A2L2T7D1_9HYPO</name>